<keyword evidence="1" id="KW-0812">Transmembrane</keyword>
<keyword evidence="3" id="KW-1185">Reference proteome</keyword>
<protein>
    <submittedName>
        <fullName evidence="2">DUF4260 domain-containing protein</fullName>
    </submittedName>
</protein>
<keyword evidence="1" id="KW-0472">Membrane</keyword>
<sequence length="124" mass="14194">MTDRNILKLLKLEEAAMFALALLMFEQQCTISWWWFLGCLLLPDLSMLGYLTNARTGAYVYNFFHHKGVALLVYFAGTFFAYEPLVFTGIILFAHSSMDRVFGYGLKLVTGFQDTHLGRIGKHK</sequence>
<organism evidence="2 3">
    <name type="scientific">Chitinophaga chungangae</name>
    <dbReference type="NCBI Taxonomy" id="2821488"/>
    <lineage>
        <taxon>Bacteria</taxon>
        <taxon>Pseudomonadati</taxon>
        <taxon>Bacteroidota</taxon>
        <taxon>Chitinophagia</taxon>
        <taxon>Chitinophagales</taxon>
        <taxon>Chitinophagaceae</taxon>
        <taxon>Chitinophaga</taxon>
    </lineage>
</organism>
<dbReference type="EMBL" id="JAGHKP010000003">
    <property type="protein sequence ID" value="MBO9154292.1"/>
    <property type="molecule type" value="Genomic_DNA"/>
</dbReference>
<accession>A0ABS3YHX6</accession>
<feature type="transmembrane region" description="Helical" evidence="1">
    <location>
        <begin position="32"/>
        <end position="51"/>
    </location>
</feature>
<name>A0ABS3YHX6_9BACT</name>
<dbReference type="RefSeq" id="WP_209147411.1">
    <property type="nucleotide sequence ID" value="NZ_JAGHKP010000003.1"/>
</dbReference>
<gene>
    <name evidence="2" type="ORF">J7I43_18845</name>
</gene>
<dbReference type="InterPro" id="IPR025356">
    <property type="entry name" value="DUF4260"/>
</dbReference>
<comment type="caution">
    <text evidence="2">The sequence shown here is derived from an EMBL/GenBank/DDBJ whole genome shotgun (WGS) entry which is preliminary data.</text>
</comment>
<keyword evidence="1" id="KW-1133">Transmembrane helix</keyword>
<evidence type="ECO:0000313" key="2">
    <source>
        <dbReference type="EMBL" id="MBO9154292.1"/>
    </source>
</evidence>
<proteinExistence type="predicted"/>
<evidence type="ECO:0000256" key="1">
    <source>
        <dbReference type="SAM" id="Phobius"/>
    </source>
</evidence>
<evidence type="ECO:0000313" key="3">
    <source>
        <dbReference type="Proteomes" id="UP000679126"/>
    </source>
</evidence>
<dbReference type="Proteomes" id="UP000679126">
    <property type="component" value="Unassembled WGS sequence"/>
</dbReference>
<feature type="transmembrane region" description="Helical" evidence="1">
    <location>
        <begin position="71"/>
        <end position="94"/>
    </location>
</feature>
<dbReference type="Pfam" id="PF14079">
    <property type="entry name" value="DUF4260"/>
    <property type="match status" value="1"/>
</dbReference>
<reference evidence="3" key="1">
    <citation type="submission" date="2021-03" db="EMBL/GenBank/DDBJ databases">
        <title>Assistant Professor.</title>
        <authorList>
            <person name="Huq M.A."/>
        </authorList>
    </citation>
    <scope>NUCLEOTIDE SEQUENCE [LARGE SCALE GENOMIC DNA]</scope>
    <source>
        <strain evidence="3">MAH-28</strain>
    </source>
</reference>